<accession>A0AAN9MDX3</accession>
<name>A0AAN9MDX3_CANGL</name>
<organism evidence="2 3">
    <name type="scientific">Canavalia gladiata</name>
    <name type="common">Sword bean</name>
    <name type="synonym">Dolichos gladiatus</name>
    <dbReference type="NCBI Taxonomy" id="3824"/>
    <lineage>
        <taxon>Eukaryota</taxon>
        <taxon>Viridiplantae</taxon>
        <taxon>Streptophyta</taxon>
        <taxon>Embryophyta</taxon>
        <taxon>Tracheophyta</taxon>
        <taxon>Spermatophyta</taxon>
        <taxon>Magnoliopsida</taxon>
        <taxon>eudicotyledons</taxon>
        <taxon>Gunneridae</taxon>
        <taxon>Pentapetalae</taxon>
        <taxon>rosids</taxon>
        <taxon>fabids</taxon>
        <taxon>Fabales</taxon>
        <taxon>Fabaceae</taxon>
        <taxon>Papilionoideae</taxon>
        <taxon>50 kb inversion clade</taxon>
        <taxon>NPAAA clade</taxon>
        <taxon>indigoferoid/millettioid clade</taxon>
        <taxon>Phaseoleae</taxon>
        <taxon>Canavalia</taxon>
    </lineage>
</organism>
<gene>
    <name evidence="2" type="ORF">VNO77_08386</name>
</gene>
<protein>
    <submittedName>
        <fullName evidence="2">Uncharacterized protein</fullName>
    </submittedName>
</protein>
<proteinExistence type="predicted"/>
<dbReference type="AlphaFoldDB" id="A0AAN9MDX3"/>
<keyword evidence="3" id="KW-1185">Reference proteome</keyword>
<reference evidence="2 3" key="1">
    <citation type="submission" date="2024-01" db="EMBL/GenBank/DDBJ databases">
        <title>The genomes of 5 underutilized Papilionoideae crops provide insights into root nodulation and disease resistanc.</title>
        <authorList>
            <person name="Jiang F."/>
        </authorList>
    </citation>
    <scope>NUCLEOTIDE SEQUENCE [LARGE SCALE GENOMIC DNA]</scope>
    <source>
        <strain evidence="2">LVBAO_FW01</strain>
        <tissue evidence="2">Leaves</tissue>
    </source>
</reference>
<dbReference type="Proteomes" id="UP001367508">
    <property type="component" value="Unassembled WGS sequence"/>
</dbReference>
<dbReference type="EMBL" id="JAYMYQ010000002">
    <property type="protein sequence ID" value="KAK7350167.1"/>
    <property type="molecule type" value="Genomic_DNA"/>
</dbReference>
<feature type="region of interest" description="Disordered" evidence="1">
    <location>
        <begin position="1"/>
        <end position="31"/>
    </location>
</feature>
<evidence type="ECO:0000313" key="3">
    <source>
        <dbReference type="Proteomes" id="UP001367508"/>
    </source>
</evidence>
<sequence>MKSAPHLPRSSGERLDGLAGARRAGAGPRICGSRLETNREVLTPFNSYDARPLRLPQAARRHLSPRRHLRLRPLAGLDGVKRASPEFPPCYSSSTAMTPRPGSRPNLGVKRSPDVLPQSEGELRNMLYLRLVSRPFANR</sequence>
<comment type="caution">
    <text evidence="2">The sequence shown here is derived from an EMBL/GenBank/DDBJ whole genome shotgun (WGS) entry which is preliminary data.</text>
</comment>
<evidence type="ECO:0000313" key="2">
    <source>
        <dbReference type="EMBL" id="KAK7350167.1"/>
    </source>
</evidence>
<feature type="compositionally biased region" description="Low complexity" evidence="1">
    <location>
        <begin position="17"/>
        <end position="29"/>
    </location>
</feature>
<feature type="region of interest" description="Disordered" evidence="1">
    <location>
        <begin position="80"/>
        <end position="116"/>
    </location>
</feature>
<evidence type="ECO:0000256" key="1">
    <source>
        <dbReference type="SAM" id="MobiDB-lite"/>
    </source>
</evidence>